<feature type="transmembrane region" description="Helical" evidence="8">
    <location>
        <begin position="62"/>
        <end position="81"/>
    </location>
</feature>
<dbReference type="PANTHER" id="PTHR23517">
    <property type="entry name" value="RESISTANCE PROTEIN MDTM, PUTATIVE-RELATED-RELATED"/>
    <property type="match status" value="1"/>
</dbReference>
<feature type="region of interest" description="Disordered" evidence="7">
    <location>
        <begin position="414"/>
        <end position="439"/>
    </location>
</feature>
<dbReference type="SUPFAM" id="SSF103473">
    <property type="entry name" value="MFS general substrate transporter"/>
    <property type="match status" value="1"/>
</dbReference>
<feature type="transmembrane region" description="Helical" evidence="8">
    <location>
        <begin position="387"/>
        <end position="405"/>
    </location>
</feature>
<sequence length="439" mass="45589">MSRSAMTGRELLEKWGLPDLTGNGRFVSANVMDSLGNGLVLAFTVLYFTTTTSLSLGSIGAALSLGQLLALPTPVVAGALIDRFGSRTVVIGANLMSAAGFCAFLAADAVWKIVAVQFVVQAGSSIYWTSSRSLVLLAARRRDHARWFGFISALRNIGGGFGAAVASLAIAWGSEWVRALVLANALSFVIAACLLAGWRPTAPTPAPGAGATRPAGGGGYGAVLRDLRYLRLVVANLAYVLAASVLPVLLALYITEVLHAPAWLVGACMVGNMVLVALVQTLVARMIERRRPARVLALAGVVNAVAFAVFGLVLAVPGWLVAGGLLLAMAVFTVAEMLSMPSSSELSASLAPDHIRGRYLGVFQLSWSLGNALAPAVLTTLLGHGPAWPWVVLGALNLLAVPLALSLGDSTLGEPAPADAAPEDDAARRRPLTDTADHR</sequence>
<keyword evidence="3" id="KW-1003">Cell membrane</keyword>
<evidence type="ECO:0000256" key="1">
    <source>
        <dbReference type="ARBA" id="ARBA00004651"/>
    </source>
</evidence>
<keyword evidence="5 8" id="KW-1133">Transmembrane helix</keyword>
<dbReference type="InterPro" id="IPR036259">
    <property type="entry name" value="MFS_trans_sf"/>
</dbReference>
<evidence type="ECO:0000313" key="10">
    <source>
        <dbReference type="EMBL" id="EFE77171.2"/>
    </source>
</evidence>
<feature type="transmembrane region" description="Helical" evidence="8">
    <location>
        <begin position="295"/>
        <end position="313"/>
    </location>
</feature>
<feature type="transmembrane region" description="Helical" evidence="8">
    <location>
        <begin position="147"/>
        <end position="170"/>
    </location>
</feature>
<evidence type="ECO:0000313" key="11">
    <source>
        <dbReference type="Proteomes" id="UP000003986"/>
    </source>
</evidence>
<dbReference type="PROSITE" id="PS50850">
    <property type="entry name" value="MFS"/>
    <property type="match status" value="1"/>
</dbReference>
<evidence type="ECO:0000259" key="9">
    <source>
        <dbReference type="PROSITE" id="PS50850"/>
    </source>
</evidence>
<keyword evidence="6 8" id="KW-0472">Membrane</keyword>
<feature type="transmembrane region" description="Helical" evidence="8">
    <location>
        <begin position="113"/>
        <end position="135"/>
    </location>
</feature>
<dbReference type="InterPro" id="IPR020846">
    <property type="entry name" value="MFS_dom"/>
</dbReference>
<dbReference type="Pfam" id="PF07690">
    <property type="entry name" value="MFS_1"/>
    <property type="match status" value="1"/>
</dbReference>
<dbReference type="InterPro" id="IPR050171">
    <property type="entry name" value="MFS_Transporters"/>
</dbReference>
<proteinExistence type="predicted"/>
<dbReference type="GO" id="GO:0005886">
    <property type="term" value="C:plasma membrane"/>
    <property type="evidence" value="ECO:0007669"/>
    <property type="project" value="UniProtKB-SubCell"/>
</dbReference>
<dbReference type="AlphaFoldDB" id="D6AI56"/>
<feature type="transmembrane region" description="Helical" evidence="8">
    <location>
        <begin position="232"/>
        <end position="254"/>
    </location>
</feature>
<evidence type="ECO:0000256" key="8">
    <source>
        <dbReference type="SAM" id="Phobius"/>
    </source>
</evidence>
<feature type="transmembrane region" description="Helical" evidence="8">
    <location>
        <begin position="176"/>
        <end position="198"/>
    </location>
</feature>
<reference evidence="11" key="1">
    <citation type="submission" date="2008-10" db="EMBL/GenBank/DDBJ databases">
        <authorList>
            <person name="Molnar K."/>
        </authorList>
    </citation>
    <scope>NUCLEOTIDE SEQUENCE [LARGE SCALE GENOMIC DNA]</scope>
    <source>
        <strain evidence="11">NRRL 15998</strain>
    </source>
</reference>
<reference evidence="11" key="2">
    <citation type="submission" date="2008-12" db="EMBL/GenBank/DDBJ databases">
        <title>Annotation of Streptomyces roseosporus strain NRRL 15998.</title>
        <authorList>
            <consortium name="The Broad Institute Genome Sequencing Platform"/>
            <consortium name="Broad Institute Microbial Sequencing Center"/>
            <person name="Fischbach M."/>
            <person name="Ward D."/>
            <person name="Young S."/>
            <person name="Kodira C.D."/>
            <person name="Zeng Q."/>
            <person name="Koehrsen M."/>
            <person name="Godfrey P."/>
            <person name="Alvarado L."/>
            <person name="Berlin A.M."/>
            <person name="Borenstein D."/>
            <person name="Chen Z."/>
            <person name="Engels R."/>
            <person name="Freedman E."/>
            <person name="Gellesch M."/>
            <person name="Goldberg J."/>
            <person name="Griggs A."/>
            <person name="Gujja S."/>
            <person name="Heiman D.I."/>
            <person name="Hepburn T.A."/>
            <person name="Howarth C."/>
            <person name="Jen D."/>
            <person name="Larson L."/>
            <person name="Lewis B."/>
            <person name="Mehta T."/>
            <person name="Park D."/>
            <person name="Pearson M."/>
            <person name="Roberts A."/>
            <person name="Saif S."/>
            <person name="Shea T.D."/>
            <person name="Shenoy N."/>
            <person name="Sisk P."/>
            <person name="Stolte C."/>
            <person name="Sykes S.N."/>
            <person name="Walk T."/>
            <person name="White J."/>
            <person name="Yandava C."/>
            <person name="Straight P."/>
            <person name="Clardy J."/>
            <person name="Hung D."/>
            <person name="Kolter R."/>
            <person name="Mekalanos J."/>
            <person name="Walker S."/>
            <person name="Walsh C.T."/>
            <person name="Wieland B.L.C."/>
            <person name="Ilzarbe M."/>
            <person name="Galagan J."/>
            <person name="Nusbaum C."/>
            <person name="Birren B."/>
        </authorList>
    </citation>
    <scope>NUCLEOTIDE SEQUENCE [LARGE SCALE GENOMIC DNA]</scope>
    <source>
        <strain evidence="11">NRRL 15998</strain>
    </source>
</reference>
<feature type="transmembrane region" description="Helical" evidence="8">
    <location>
        <begin position="319"/>
        <end position="338"/>
    </location>
</feature>
<dbReference type="Proteomes" id="UP000003986">
    <property type="component" value="Unassembled WGS sequence"/>
</dbReference>
<evidence type="ECO:0000256" key="2">
    <source>
        <dbReference type="ARBA" id="ARBA00022448"/>
    </source>
</evidence>
<dbReference type="EMBL" id="DS999644">
    <property type="protein sequence ID" value="EFE77171.2"/>
    <property type="molecule type" value="Genomic_DNA"/>
</dbReference>
<dbReference type="PANTHER" id="PTHR23517:SF2">
    <property type="entry name" value="MULTIDRUG RESISTANCE PROTEIN MDTH"/>
    <property type="match status" value="1"/>
</dbReference>
<dbReference type="GO" id="GO:0022857">
    <property type="term" value="F:transmembrane transporter activity"/>
    <property type="evidence" value="ECO:0007669"/>
    <property type="project" value="InterPro"/>
</dbReference>
<dbReference type="Gene3D" id="1.20.1250.20">
    <property type="entry name" value="MFS general substrate transporter like domains"/>
    <property type="match status" value="1"/>
</dbReference>
<feature type="transmembrane region" description="Helical" evidence="8">
    <location>
        <begin position="35"/>
        <end position="56"/>
    </location>
</feature>
<dbReference type="InterPro" id="IPR011701">
    <property type="entry name" value="MFS"/>
</dbReference>
<accession>D6AI56</accession>
<evidence type="ECO:0000256" key="7">
    <source>
        <dbReference type="SAM" id="MobiDB-lite"/>
    </source>
</evidence>
<evidence type="ECO:0000256" key="6">
    <source>
        <dbReference type="ARBA" id="ARBA00023136"/>
    </source>
</evidence>
<feature type="compositionally biased region" description="Basic and acidic residues" evidence="7">
    <location>
        <begin position="425"/>
        <end position="439"/>
    </location>
</feature>
<organism evidence="10 11">
    <name type="scientific">Streptomyces filamentosus NRRL 15998</name>
    <dbReference type="NCBI Taxonomy" id="457431"/>
    <lineage>
        <taxon>Bacteria</taxon>
        <taxon>Bacillati</taxon>
        <taxon>Actinomycetota</taxon>
        <taxon>Actinomycetes</taxon>
        <taxon>Kitasatosporales</taxon>
        <taxon>Streptomycetaceae</taxon>
        <taxon>Streptomyces</taxon>
    </lineage>
</organism>
<evidence type="ECO:0000256" key="3">
    <source>
        <dbReference type="ARBA" id="ARBA00022475"/>
    </source>
</evidence>
<feature type="transmembrane region" description="Helical" evidence="8">
    <location>
        <begin position="88"/>
        <end position="107"/>
    </location>
</feature>
<name>D6AI56_STRFL</name>
<comment type="subcellular location">
    <subcellularLocation>
        <location evidence="1">Cell membrane</location>
        <topology evidence="1">Multi-pass membrane protein</topology>
    </subcellularLocation>
</comment>
<feature type="domain" description="Major facilitator superfamily (MFS) profile" evidence="9">
    <location>
        <begin position="22"/>
        <end position="412"/>
    </location>
</feature>
<evidence type="ECO:0000256" key="5">
    <source>
        <dbReference type="ARBA" id="ARBA00022989"/>
    </source>
</evidence>
<keyword evidence="4 8" id="KW-0812">Transmembrane</keyword>
<gene>
    <name evidence="10" type="ORF">SSGG_04538</name>
</gene>
<keyword evidence="2" id="KW-0813">Transport</keyword>
<feature type="transmembrane region" description="Helical" evidence="8">
    <location>
        <begin position="260"/>
        <end position="283"/>
    </location>
</feature>
<evidence type="ECO:0000256" key="4">
    <source>
        <dbReference type="ARBA" id="ARBA00022692"/>
    </source>
</evidence>
<feature type="transmembrane region" description="Helical" evidence="8">
    <location>
        <begin position="359"/>
        <end position="381"/>
    </location>
</feature>
<protein>
    <submittedName>
        <fullName evidence="10">Predicted protein</fullName>
    </submittedName>
</protein>